<dbReference type="Pfam" id="PF00664">
    <property type="entry name" value="ABC_membrane"/>
    <property type="match status" value="2"/>
</dbReference>
<dbReference type="GO" id="GO:0140359">
    <property type="term" value="F:ABC-type transporter activity"/>
    <property type="evidence" value="ECO:0007669"/>
    <property type="project" value="InterPro"/>
</dbReference>
<sequence length="1254" mass="140484">MFNATPQYSYNKVPMEVPQGNKKDAPEELSFWSRVTFSWVLGRLNSAQESVDRLVPGQRSTFWNWRDLRDIWMKHARSAQARDKAPRLWKVVLSFPKIEGYTQLFLLQISILCARILQPTMFSFVFTSDPLFGSPVPWYWAALTGYWLSVSVEGLVRSHYSYSAEMTSGSVKSGLDGLVFDKVMRLKKTSLVDYTSSHVVNLISKDLDSIGSCVYSVPFLFTAPVELLIMSLLLLVMVGWEALLGVSYIMFCTFLRCGVGKVYKKMHLGTTFFSDQRIALLSEVIYGIRVIKMNVWEEVFEKLLGNSRRKELPFIRNKTLALGAFVSVQQAVPIIASLVSIVALMMSGKELTHENVFLIILVMYILESSCGESFARGTDVLVRTLGLLCKIESFLLIDFPLSSFYENVASRTSEVPPSDKPPSLSLIGVCCERECELVDIDLNFVTFNCEGAQLVALTGPPKEGAVTSLFCEAILKEVPLSRGRIVQHGDLAYVGQKPWIFSGTVRENIVFGEPYIKESYSAVLRACKLNEAMQCLPDGDMTKIGHGGYKLALSQQELINVARASYSSASIVLMDNPLSHVSISVANQVFDDCILSFLSSRLRVVVTGRASFLERCPRVLQMVDGLIIREGSLDNIRESGENLTWLRTDTIHEREKSGVVQQSLSGGIRSASLREPSVKNITDRDAEGFSIYLRYARQTGWLPLLSVVGFLLTLTPGVVLAGLGIWFARIADLSRDYHYHHFSLSAIVVGAYVILLLLRALFLLLCGLRSSMRIHDRAISTLLKTSVQHFENEEKDAFLRVFSKDVECLDEKLPSDILQLAQSVVEHAAVAVMIMLVAPWTVLAFIPASLISFVVGKKYLWLERQARDNENNTLTPLMMYFSDTMMGAVTIRASQKESYLMKEFFRLQNQHMTAVCMRSAAEQWLAVRHLAVMSLTMCVATVVVIFTSNNTFVALSLAFVRQLVVGIAIIPFLVKNIEQDMTSAARLMSFHDMRSESSHQNDTKPPEDWPKEGAVCISDSLLAHTYGRRRVSFETLSLSIEPREKVCIIGQKNAKTISFASKLMLLSKESQQEVWVDDISLATISLREARKAFCTLQQTPFIFTASIRKNLDPEEKHEDEELWNVLDTVTMKEYVKGLPGGLDYMMTQSVNFSNSRLLLLSLARAILQKKKIVIFDGVVSGVDFTTLRIIHSVVKNQFANSSVITVAYGPIGLETILHHDRVVVMEQGRIVEMDSPNVLLARKGSLLSEFLAPT</sequence>
<reference evidence="12 13" key="1">
    <citation type="submission" date="2022-05" db="EMBL/GenBank/DDBJ databases">
        <authorList>
            <consortium name="Genoscope - CEA"/>
            <person name="William W."/>
        </authorList>
    </citation>
    <scope>NUCLEOTIDE SEQUENCE [LARGE SCALE GENOMIC DNA]</scope>
</reference>
<gene>
    <name evidence="12" type="ORF">PMEA_00030324</name>
</gene>
<evidence type="ECO:0000256" key="8">
    <source>
        <dbReference type="ARBA" id="ARBA00023136"/>
    </source>
</evidence>
<keyword evidence="5" id="KW-0547">Nucleotide-binding</keyword>
<feature type="transmembrane region" description="Helical" evidence="9">
    <location>
        <begin position="828"/>
        <end position="854"/>
    </location>
</feature>
<dbReference type="Gene3D" id="1.20.1560.10">
    <property type="entry name" value="ABC transporter type 1, transmembrane domain"/>
    <property type="match status" value="2"/>
</dbReference>
<dbReference type="AlphaFoldDB" id="A0AAU9XTY3"/>
<evidence type="ECO:0000256" key="2">
    <source>
        <dbReference type="ARBA" id="ARBA00009726"/>
    </source>
</evidence>
<evidence type="ECO:0000256" key="3">
    <source>
        <dbReference type="ARBA" id="ARBA00022448"/>
    </source>
</evidence>
<evidence type="ECO:0000256" key="7">
    <source>
        <dbReference type="ARBA" id="ARBA00022989"/>
    </source>
</evidence>
<dbReference type="InterPro" id="IPR050173">
    <property type="entry name" value="ABC_transporter_C-like"/>
</dbReference>
<evidence type="ECO:0000313" key="13">
    <source>
        <dbReference type="Proteomes" id="UP001159428"/>
    </source>
</evidence>
<name>A0AAU9XTY3_9CNID</name>
<feature type="domain" description="ABC transmembrane type-1" evidence="11">
    <location>
        <begin position="129"/>
        <end position="366"/>
    </location>
</feature>
<evidence type="ECO:0000256" key="4">
    <source>
        <dbReference type="ARBA" id="ARBA00022692"/>
    </source>
</evidence>
<feature type="transmembrane region" description="Helical" evidence="9">
    <location>
        <begin position="242"/>
        <end position="259"/>
    </location>
</feature>
<keyword evidence="7 9" id="KW-1133">Transmembrane helix</keyword>
<evidence type="ECO:0000256" key="1">
    <source>
        <dbReference type="ARBA" id="ARBA00004141"/>
    </source>
</evidence>
<dbReference type="Gene3D" id="3.40.50.300">
    <property type="entry name" value="P-loop containing nucleotide triphosphate hydrolases"/>
    <property type="match status" value="2"/>
</dbReference>
<dbReference type="PROSITE" id="PS50929">
    <property type="entry name" value="ABC_TM1F"/>
    <property type="match status" value="2"/>
</dbReference>
<evidence type="ECO:0000259" key="10">
    <source>
        <dbReference type="PROSITE" id="PS50893"/>
    </source>
</evidence>
<evidence type="ECO:0000259" key="11">
    <source>
        <dbReference type="PROSITE" id="PS50929"/>
    </source>
</evidence>
<dbReference type="PANTHER" id="PTHR24223">
    <property type="entry name" value="ATP-BINDING CASSETTE SUB-FAMILY C"/>
    <property type="match status" value="1"/>
</dbReference>
<protein>
    <submittedName>
        <fullName evidence="12">Uncharacterized protein</fullName>
    </submittedName>
</protein>
<comment type="caution">
    <text evidence="12">The sequence shown here is derived from an EMBL/GenBank/DDBJ whole genome shotgun (WGS) entry which is preliminary data.</text>
</comment>
<keyword evidence="4 9" id="KW-0812">Transmembrane</keyword>
<feature type="transmembrane region" description="Helical" evidence="9">
    <location>
        <begin position="701"/>
        <end position="727"/>
    </location>
</feature>
<dbReference type="SUPFAM" id="SSF90123">
    <property type="entry name" value="ABC transporter transmembrane region"/>
    <property type="match status" value="2"/>
</dbReference>
<feature type="domain" description="ABC transporter" evidence="10">
    <location>
        <begin position="1015"/>
        <end position="1252"/>
    </location>
</feature>
<feature type="transmembrane region" description="Helical" evidence="9">
    <location>
        <begin position="319"/>
        <end position="344"/>
    </location>
</feature>
<keyword evidence="6" id="KW-0067">ATP-binding</keyword>
<accession>A0AAU9XTY3</accession>
<evidence type="ECO:0000313" key="12">
    <source>
        <dbReference type="EMBL" id="CAH3157973.1"/>
    </source>
</evidence>
<comment type="similarity">
    <text evidence="2">Belongs to the ABC transporter superfamily. ABCC family. Conjugate transporter (TC 3.A.1.208) subfamily.</text>
</comment>
<dbReference type="GO" id="GO:0016887">
    <property type="term" value="F:ATP hydrolysis activity"/>
    <property type="evidence" value="ECO:0007669"/>
    <property type="project" value="InterPro"/>
</dbReference>
<dbReference type="InterPro" id="IPR003439">
    <property type="entry name" value="ABC_transporter-like_ATP-bd"/>
</dbReference>
<dbReference type="InterPro" id="IPR011527">
    <property type="entry name" value="ABC1_TM_dom"/>
</dbReference>
<organism evidence="12 13">
    <name type="scientific">Pocillopora meandrina</name>
    <dbReference type="NCBI Taxonomy" id="46732"/>
    <lineage>
        <taxon>Eukaryota</taxon>
        <taxon>Metazoa</taxon>
        <taxon>Cnidaria</taxon>
        <taxon>Anthozoa</taxon>
        <taxon>Hexacorallia</taxon>
        <taxon>Scleractinia</taxon>
        <taxon>Astrocoeniina</taxon>
        <taxon>Pocilloporidae</taxon>
        <taxon>Pocillopora</taxon>
    </lineage>
</organism>
<dbReference type="PROSITE" id="PS50893">
    <property type="entry name" value="ABC_TRANSPORTER_2"/>
    <property type="match status" value="2"/>
</dbReference>
<evidence type="ECO:0000256" key="6">
    <source>
        <dbReference type="ARBA" id="ARBA00022840"/>
    </source>
</evidence>
<dbReference type="InterPro" id="IPR036640">
    <property type="entry name" value="ABC1_TM_sf"/>
</dbReference>
<dbReference type="InterPro" id="IPR027417">
    <property type="entry name" value="P-loop_NTPase"/>
</dbReference>
<dbReference type="PANTHER" id="PTHR24223:SF456">
    <property type="entry name" value="MULTIDRUG RESISTANCE-ASSOCIATED PROTEIN LETHAL(2)03659"/>
    <property type="match status" value="1"/>
</dbReference>
<keyword evidence="8 9" id="KW-0472">Membrane</keyword>
<feature type="transmembrane region" description="Helical" evidence="9">
    <location>
        <begin position="927"/>
        <end position="946"/>
    </location>
</feature>
<evidence type="ECO:0000256" key="5">
    <source>
        <dbReference type="ARBA" id="ARBA00022741"/>
    </source>
</evidence>
<dbReference type="GO" id="GO:0005524">
    <property type="term" value="F:ATP binding"/>
    <property type="evidence" value="ECO:0007669"/>
    <property type="project" value="UniProtKB-KW"/>
</dbReference>
<dbReference type="GO" id="GO:0016020">
    <property type="term" value="C:membrane"/>
    <property type="evidence" value="ECO:0007669"/>
    <property type="project" value="UniProtKB-SubCell"/>
</dbReference>
<comment type="subcellular location">
    <subcellularLocation>
        <location evidence="1">Membrane</location>
        <topology evidence="1">Multi-pass membrane protein</topology>
    </subcellularLocation>
</comment>
<evidence type="ECO:0000256" key="9">
    <source>
        <dbReference type="SAM" id="Phobius"/>
    </source>
</evidence>
<feature type="domain" description="ABC transmembrane type-1" evidence="11">
    <location>
        <begin position="704"/>
        <end position="979"/>
    </location>
</feature>
<feature type="transmembrane region" description="Helical" evidence="9">
    <location>
        <begin position="356"/>
        <end position="375"/>
    </location>
</feature>
<proteinExistence type="inferred from homology"/>
<feature type="transmembrane region" description="Helical" evidence="9">
    <location>
        <begin position="747"/>
        <end position="768"/>
    </location>
</feature>
<dbReference type="SUPFAM" id="SSF52540">
    <property type="entry name" value="P-loop containing nucleoside triphosphate hydrolases"/>
    <property type="match status" value="2"/>
</dbReference>
<keyword evidence="13" id="KW-1185">Reference proteome</keyword>
<dbReference type="EMBL" id="CALNXJ010000066">
    <property type="protein sequence ID" value="CAH3157973.1"/>
    <property type="molecule type" value="Genomic_DNA"/>
</dbReference>
<feature type="transmembrane region" description="Helical" evidence="9">
    <location>
        <begin position="952"/>
        <end position="974"/>
    </location>
</feature>
<dbReference type="Proteomes" id="UP001159428">
    <property type="component" value="Unassembled WGS sequence"/>
</dbReference>
<keyword evidence="3" id="KW-0813">Transport</keyword>
<feature type="domain" description="ABC transporter" evidence="10">
    <location>
        <begin position="424"/>
        <end position="649"/>
    </location>
</feature>